<protein>
    <submittedName>
        <fullName evidence="1">Uncharacterized protein</fullName>
    </submittedName>
</protein>
<sequence>MEAKCFSLMLGAPVPTFCLIASQTGYTK</sequence>
<dbReference type="AlphaFoldDB" id="A0A0E9PD65"/>
<name>A0A0E9PD65_ANGAN</name>
<dbReference type="EMBL" id="GBXM01106814">
    <property type="protein sequence ID" value="JAH01763.1"/>
    <property type="molecule type" value="Transcribed_RNA"/>
</dbReference>
<accession>A0A0E9PD65</accession>
<organism evidence="1">
    <name type="scientific">Anguilla anguilla</name>
    <name type="common">European freshwater eel</name>
    <name type="synonym">Muraena anguilla</name>
    <dbReference type="NCBI Taxonomy" id="7936"/>
    <lineage>
        <taxon>Eukaryota</taxon>
        <taxon>Metazoa</taxon>
        <taxon>Chordata</taxon>
        <taxon>Craniata</taxon>
        <taxon>Vertebrata</taxon>
        <taxon>Euteleostomi</taxon>
        <taxon>Actinopterygii</taxon>
        <taxon>Neopterygii</taxon>
        <taxon>Teleostei</taxon>
        <taxon>Anguilliformes</taxon>
        <taxon>Anguillidae</taxon>
        <taxon>Anguilla</taxon>
    </lineage>
</organism>
<reference evidence="1" key="2">
    <citation type="journal article" date="2015" name="Fish Shellfish Immunol.">
        <title>Early steps in the European eel (Anguilla anguilla)-Vibrio vulnificus interaction in the gills: Role of the RtxA13 toxin.</title>
        <authorList>
            <person name="Callol A."/>
            <person name="Pajuelo D."/>
            <person name="Ebbesson L."/>
            <person name="Teles M."/>
            <person name="MacKenzie S."/>
            <person name="Amaro C."/>
        </authorList>
    </citation>
    <scope>NUCLEOTIDE SEQUENCE</scope>
</reference>
<evidence type="ECO:0000313" key="1">
    <source>
        <dbReference type="EMBL" id="JAH01763.1"/>
    </source>
</evidence>
<reference evidence="1" key="1">
    <citation type="submission" date="2014-11" db="EMBL/GenBank/DDBJ databases">
        <authorList>
            <person name="Amaro Gonzalez C."/>
        </authorList>
    </citation>
    <scope>NUCLEOTIDE SEQUENCE</scope>
</reference>
<proteinExistence type="predicted"/>